<keyword evidence="3" id="KW-1185">Reference proteome</keyword>
<comment type="caution">
    <text evidence="2">The sequence shown here is derived from an EMBL/GenBank/DDBJ whole genome shotgun (WGS) entry which is preliminary data.</text>
</comment>
<organism evidence="2 3">
    <name type="scientific">Genlisea aurea</name>
    <dbReference type="NCBI Taxonomy" id="192259"/>
    <lineage>
        <taxon>Eukaryota</taxon>
        <taxon>Viridiplantae</taxon>
        <taxon>Streptophyta</taxon>
        <taxon>Embryophyta</taxon>
        <taxon>Tracheophyta</taxon>
        <taxon>Spermatophyta</taxon>
        <taxon>Magnoliopsida</taxon>
        <taxon>eudicotyledons</taxon>
        <taxon>Gunneridae</taxon>
        <taxon>Pentapetalae</taxon>
        <taxon>asterids</taxon>
        <taxon>lamiids</taxon>
        <taxon>Lamiales</taxon>
        <taxon>Lentibulariaceae</taxon>
        <taxon>Genlisea</taxon>
    </lineage>
</organism>
<protein>
    <recommendedName>
        <fullName evidence="4">Bifunctional inhibitor/plant lipid transfer protein/seed storage helical domain-containing protein</fullName>
    </recommendedName>
</protein>
<keyword evidence="1" id="KW-0732">Signal</keyword>
<evidence type="ECO:0008006" key="4">
    <source>
        <dbReference type="Google" id="ProtNLM"/>
    </source>
</evidence>
<evidence type="ECO:0000256" key="1">
    <source>
        <dbReference type="SAM" id="SignalP"/>
    </source>
</evidence>
<feature type="chain" id="PRO_5004548853" description="Bifunctional inhibitor/plant lipid transfer protein/seed storage helical domain-containing protein" evidence="1">
    <location>
        <begin position="25"/>
        <end position="100"/>
    </location>
</feature>
<reference evidence="2 3" key="1">
    <citation type="journal article" date="2013" name="BMC Genomics">
        <title>The miniature genome of a carnivorous plant Genlisea aurea contains a low number of genes and short non-coding sequences.</title>
        <authorList>
            <person name="Leushkin E.V."/>
            <person name="Sutormin R.A."/>
            <person name="Nabieva E.R."/>
            <person name="Penin A.A."/>
            <person name="Kondrashov A.S."/>
            <person name="Logacheva M.D."/>
        </authorList>
    </citation>
    <scope>NUCLEOTIDE SEQUENCE [LARGE SCALE GENOMIC DNA]</scope>
</reference>
<evidence type="ECO:0000313" key="2">
    <source>
        <dbReference type="EMBL" id="EPS60885.1"/>
    </source>
</evidence>
<evidence type="ECO:0000313" key="3">
    <source>
        <dbReference type="Proteomes" id="UP000015453"/>
    </source>
</evidence>
<dbReference type="EMBL" id="AUSU01007231">
    <property type="protein sequence ID" value="EPS60885.1"/>
    <property type="molecule type" value="Genomic_DNA"/>
</dbReference>
<dbReference type="AlphaFoldDB" id="S8C298"/>
<feature type="signal peptide" evidence="1">
    <location>
        <begin position="1"/>
        <end position="24"/>
    </location>
</feature>
<accession>S8C298</accession>
<sequence length="100" mass="11575">MRPFGMAPWMLFLLLLLLLSSTMAVEFSPKPRDRLCALQEMLDCLQFEGPTTKCCDAALLSQDCYCRNRLLYRYDAKVNAAFQRLYYLCSIHEHCPGMIV</sequence>
<dbReference type="Proteomes" id="UP000015453">
    <property type="component" value="Unassembled WGS sequence"/>
</dbReference>
<gene>
    <name evidence="2" type="ORF">M569_13917</name>
</gene>
<proteinExistence type="predicted"/>
<name>S8C298_9LAMI</name>